<dbReference type="EMBL" id="CAKLBY020000309">
    <property type="protein sequence ID" value="CAK7944610.1"/>
    <property type="molecule type" value="Genomic_DNA"/>
</dbReference>
<name>A0AAV1VF99_9STRA</name>
<evidence type="ECO:0000313" key="1">
    <source>
        <dbReference type="EMBL" id="CAK7944610.1"/>
    </source>
</evidence>
<gene>
    <name evidence="1" type="ORF">PM001_LOCUS29760</name>
</gene>
<dbReference type="Proteomes" id="UP001162060">
    <property type="component" value="Unassembled WGS sequence"/>
</dbReference>
<sequence>MARRLSCTLRVLSKQALAFSSLPTESALDQSNPDSLRCRKVVTFVVGFVRFIRRGTDFSCGSCFTVLHWTLCFQVRWIEAPVKSVQPLSAAPSHAPLYAMRHDQDLLAQPSLPAVIPACKMLRRHRVHVFDSLSAVNFASCCVECSLDDQRDCLPCDRAYQN</sequence>
<protein>
    <submittedName>
        <fullName evidence="1">Uncharacterized protein</fullName>
    </submittedName>
</protein>
<organism evidence="1 2">
    <name type="scientific">Peronospora matthiolae</name>
    <dbReference type="NCBI Taxonomy" id="2874970"/>
    <lineage>
        <taxon>Eukaryota</taxon>
        <taxon>Sar</taxon>
        <taxon>Stramenopiles</taxon>
        <taxon>Oomycota</taxon>
        <taxon>Peronosporomycetes</taxon>
        <taxon>Peronosporales</taxon>
        <taxon>Peronosporaceae</taxon>
        <taxon>Peronospora</taxon>
    </lineage>
</organism>
<accession>A0AAV1VF99</accession>
<dbReference type="AlphaFoldDB" id="A0AAV1VF99"/>
<comment type="caution">
    <text evidence="1">The sequence shown here is derived from an EMBL/GenBank/DDBJ whole genome shotgun (WGS) entry which is preliminary data.</text>
</comment>
<evidence type="ECO:0000313" key="2">
    <source>
        <dbReference type="Proteomes" id="UP001162060"/>
    </source>
</evidence>
<proteinExistence type="predicted"/>
<reference evidence="1" key="1">
    <citation type="submission" date="2024-01" db="EMBL/GenBank/DDBJ databases">
        <authorList>
            <person name="Webb A."/>
        </authorList>
    </citation>
    <scope>NUCLEOTIDE SEQUENCE</scope>
    <source>
        <strain evidence="1">Pm1</strain>
    </source>
</reference>